<dbReference type="Proteomes" id="UP000091857">
    <property type="component" value="Chromosome 10"/>
</dbReference>
<dbReference type="EMBL" id="CM004396">
    <property type="protein sequence ID" value="KAG8645233.1"/>
    <property type="molecule type" value="Genomic_DNA"/>
</dbReference>
<evidence type="ECO:0000313" key="1">
    <source>
        <dbReference type="EMBL" id="KAG8645233.1"/>
    </source>
</evidence>
<reference evidence="2" key="1">
    <citation type="journal article" date="2016" name="Nat. Biotechnol.">
        <title>Sequencing wild and cultivated cassava and related species reveals extensive interspecific hybridization and genetic diversity.</title>
        <authorList>
            <person name="Bredeson J.V."/>
            <person name="Lyons J.B."/>
            <person name="Prochnik S.E."/>
            <person name="Wu G.A."/>
            <person name="Ha C.M."/>
            <person name="Edsinger-Gonzales E."/>
            <person name="Grimwood J."/>
            <person name="Schmutz J."/>
            <person name="Rabbi I.Y."/>
            <person name="Egesi C."/>
            <person name="Nauluvula P."/>
            <person name="Lebot V."/>
            <person name="Ndunguru J."/>
            <person name="Mkamilo G."/>
            <person name="Bart R.S."/>
            <person name="Setter T.L."/>
            <person name="Gleadow R.M."/>
            <person name="Kulakow P."/>
            <person name="Ferguson M.E."/>
            <person name="Rounsley S."/>
            <person name="Rokhsar D.S."/>
        </authorList>
    </citation>
    <scope>NUCLEOTIDE SEQUENCE [LARGE SCALE GENOMIC DNA]</scope>
    <source>
        <strain evidence="2">cv. AM560-2</strain>
    </source>
</reference>
<accession>A0ACB7H050</accession>
<protein>
    <submittedName>
        <fullName evidence="1">Uncharacterized protein</fullName>
    </submittedName>
</protein>
<gene>
    <name evidence="1" type="ORF">MANES_10G043500v8</name>
</gene>
<proteinExistence type="predicted"/>
<keyword evidence="2" id="KW-1185">Reference proteome</keyword>
<evidence type="ECO:0000313" key="2">
    <source>
        <dbReference type="Proteomes" id="UP000091857"/>
    </source>
</evidence>
<comment type="caution">
    <text evidence="1">The sequence shown here is derived from an EMBL/GenBank/DDBJ whole genome shotgun (WGS) entry which is preliminary data.</text>
</comment>
<sequence>MMVAKDLNVGLVQEHDDEDETLSFSNLPLNSDSSIDLDDFSKEYQSSTFDQDFFEFFSEDFSASSITDPTDNNIIFCGKLIPPKKATEPHHQKTQTPEIFTPKSINTKKNSNLPWKSQSFSIPSRPTSSYKTCKSFPVDKVSAGKGSYEVDKCDSLRKSSAAVAGKSRWNLFGRFPMEMELRDMKTRQRKRQAEKIIQCEDRSEEMGKNGRRKKVKNLWGLLRVLVCESHQAKGMVNAPFGISQP</sequence>
<name>A0ACB7H050_MANES</name>
<organism evidence="1 2">
    <name type="scientific">Manihot esculenta</name>
    <name type="common">Cassava</name>
    <name type="synonym">Jatropha manihot</name>
    <dbReference type="NCBI Taxonomy" id="3983"/>
    <lineage>
        <taxon>Eukaryota</taxon>
        <taxon>Viridiplantae</taxon>
        <taxon>Streptophyta</taxon>
        <taxon>Embryophyta</taxon>
        <taxon>Tracheophyta</taxon>
        <taxon>Spermatophyta</taxon>
        <taxon>Magnoliopsida</taxon>
        <taxon>eudicotyledons</taxon>
        <taxon>Gunneridae</taxon>
        <taxon>Pentapetalae</taxon>
        <taxon>rosids</taxon>
        <taxon>fabids</taxon>
        <taxon>Malpighiales</taxon>
        <taxon>Euphorbiaceae</taxon>
        <taxon>Crotonoideae</taxon>
        <taxon>Manihoteae</taxon>
        <taxon>Manihot</taxon>
    </lineage>
</organism>